<name>A0A0R1NMW7_9LACO</name>
<dbReference type="InterPro" id="IPR027065">
    <property type="entry name" value="Lon_Prtase"/>
</dbReference>
<feature type="domain" description="PDZ" evidence="3">
    <location>
        <begin position="125"/>
        <end position="195"/>
    </location>
</feature>
<dbReference type="InterPro" id="IPR036034">
    <property type="entry name" value="PDZ_sf"/>
</dbReference>
<dbReference type="AlphaFoldDB" id="A0A0R1NMW7"/>
<dbReference type="EMBL" id="AZEB01000014">
    <property type="protein sequence ID" value="KRL21526.1"/>
    <property type="molecule type" value="Genomic_DNA"/>
</dbReference>
<dbReference type="GO" id="GO:0004252">
    <property type="term" value="F:serine-type endopeptidase activity"/>
    <property type="evidence" value="ECO:0007669"/>
    <property type="project" value="InterPro"/>
</dbReference>
<dbReference type="InterPro" id="IPR008269">
    <property type="entry name" value="Lon_proteolytic"/>
</dbReference>
<evidence type="ECO:0000256" key="1">
    <source>
        <dbReference type="SAM" id="Phobius"/>
    </source>
</evidence>
<keyword evidence="5" id="KW-1185">Reference proteome</keyword>
<proteinExistence type="predicted"/>
<dbReference type="GO" id="GO:0004176">
    <property type="term" value="F:ATP-dependent peptidase activity"/>
    <property type="evidence" value="ECO:0007669"/>
    <property type="project" value="InterPro"/>
</dbReference>
<dbReference type="SUPFAM" id="SSF54211">
    <property type="entry name" value="Ribosomal protein S5 domain 2-like"/>
    <property type="match status" value="1"/>
</dbReference>
<keyword evidence="1" id="KW-0472">Membrane</keyword>
<dbReference type="Pfam" id="PF05362">
    <property type="entry name" value="Lon_C"/>
    <property type="match status" value="1"/>
</dbReference>
<feature type="domain" description="Lon proteolytic" evidence="2">
    <location>
        <begin position="200"/>
        <end position="294"/>
    </location>
</feature>
<reference evidence="4 5" key="1">
    <citation type="journal article" date="2015" name="Genome Announc.">
        <title>Expanding the biotechnology potential of lactobacilli through comparative genomics of 213 strains and associated genera.</title>
        <authorList>
            <person name="Sun Z."/>
            <person name="Harris H.M."/>
            <person name="McCann A."/>
            <person name="Guo C."/>
            <person name="Argimon S."/>
            <person name="Zhang W."/>
            <person name="Yang X."/>
            <person name="Jeffery I.B."/>
            <person name="Cooney J.C."/>
            <person name="Kagawa T.F."/>
            <person name="Liu W."/>
            <person name="Song Y."/>
            <person name="Salvetti E."/>
            <person name="Wrobel A."/>
            <person name="Rasinkangas P."/>
            <person name="Parkhill J."/>
            <person name="Rea M.C."/>
            <person name="O'Sullivan O."/>
            <person name="Ritari J."/>
            <person name="Douillard F.P."/>
            <person name="Paul Ross R."/>
            <person name="Yang R."/>
            <person name="Briner A.E."/>
            <person name="Felis G.E."/>
            <person name="de Vos W.M."/>
            <person name="Barrangou R."/>
            <person name="Klaenhammer T.R."/>
            <person name="Caufield P.W."/>
            <person name="Cui Y."/>
            <person name="Zhang H."/>
            <person name="O'Toole P.W."/>
        </authorList>
    </citation>
    <scope>NUCLEOTIDE SEQUENCE [LARGE SCALE GENOMIC DNA]</scope>
    <source>
        <strain evidence="4 5">DSM 19906</strain>
    </source>
</reference>
<organism evidence="4 5">
    <name type="scientific">Lentilactobacillus kisonensis DSM 19906 = JCM 15041</name>
    <dbReference type="NCBI Taxonomy" id="1423766"/>
    <lineage>
        <taxon>Bacteria</taxon>
        <taxon>Bacillati</taxon>
        <taxon>Bacillota</taxon>
        <taxon>Bacilli</taxon>
        <taxon>Lactobacillales</taxon>
        <taxon>Lactobacillaceae</taxon>
        <taxon>Lentilactobacillus</taxon>
    </lineage>
</organism>
<gene>
    <name evidence="4" type="ORF">FC98_GL000701</name>
</gene>
<evidence type="ECO:0000259" key="2">
    <source>
        <dbReference type="Pfam" id="PF05362"/>
    </source>
</evidence>
<protein>
    <submittedName>
        <fullName evidence="4">PDZ domain protein</fullName>
    </submittedName>
</protein>
<dbReference type="GO" id="GO:0005524">
    <property type="term" value="F:ATP binding"/>
    <property type="evidence" value="ECO:0007669"/>
    <property type="project" value="InterPro"/>
</dbReference>
<accession>A0A0R1NMW7</accession>
<dbReference type="SUPFAM" id="SSF50156">
    <property type="entry name" value="PDZ domain-like"/>
    <property type="match status" value="1"/>
</dbReference>
<dbReference type="GO" id="GO:0030163">
    <property type="term" value="P:protein catabolic process"/>
    <property type="evidence" value="ECO:0007669"/>
    <property type="project" value="InterPro"/>
</dbReference>
<dbReference type="PANTHER" id="PTHR10046">
    <property type="entry name" value="ATP DEPENDENT LON PROTEASE FAMILY MEMBER"/>
    <property type="match status" value="1"/>
</dbReference>
<dbReference type="RefSeq" id="WP_054655076.1">
    <property type="nucleotide sequence ID" value="NZ_AZEB01000014.1"/>
</dbReference>
<dbReference type="GO" id="GO:0006508">
    <property type="term" value="P:proteolysis"/>
    <property type="evidence" value="ECO:0007669"/>
    <property type="project" value="InterPro"/>
</dbReference>
<keyword evidence="1" id="KW-0812">Transmembrane</keyword>
<evidence type="ECO:0000259" key="3">
    <source>
        <dbReference type="Pfam" id="PF13180"/>
    </source>
</evidence>
<dbReference type="InterPro" id="IPR014721">
    <property type="entry name" value="Ribsml_uS5_D2-typ_fold_subgr"/>
</dbReference>
<dbReference type="Gene3D" id="3.30.230.10">
    <property type="match status" value="1"/>
</dbReference>
<dbReference type="NCBIfam" id="NF041438">
    <property type="entry name" value="SepM_fam_S16"/>
    <property type="match status" value="1"/>
</dbReference>
<feature type="transmembrane region" description="Helical" evidence="1">
    <location>
        <begin position="9"/>
        <end position="27"/>
    </location>
</feature>
<dbReference type="PATRIC" id="fig|1423766.4.peg.720"/>
<evidence type="ECO:0000313" key="5">
    <source>
        <dbReference type="Proteomes" id="UP000051439"/>
    </source>
</evidence>
<dbReference type="Pfam" id="PF13180">
    <property type="entry name" value="PDZ_2"/>
    <property type="match status" value="1"/>
</dbReference>
<dbReference type="InterPro" id="IPR020568">
    <property type="entry name" value="Ribosomal_Su5_D2-typ_SF"/>
</dbReference>
<dbReference type="InterPro" id="IPR001478">
    <property type="entry name" value="PDZ"/>
</dbReference>
<dbReference type="Proteomes" id="UP000051439">
    <property type="component" value="Unassembled WGS sequence"/>
</dbReference>
<sequence length="345" mass="38231">MKKSQTKRYLLGIVVFLIVLAGLFWPLPNYIEGPGDAANLSKIVAIKGHPDQRKGQFMLMSVSIAKARPITYLYAKLSPYYSVVSDENVTAGQNMQEYDKVQQFYMESSIGQAIYTAYKHAHKAVKMDYRGIYVLDISKNSKFRNKLQVGDVVEAIDGHRFKSSTGFVNYVKKQKLGQRLTVTLKRNGKRHKVTAPLIMISKHRAGIGITLTDDLKVHTNIPIKVNPGDVGGPSGGLMFSLQIYSQLTNKDLRHGQKVAGTGTVDGLGNVGEIGGIDKKIMTAKKHGAKIFLAPYIKPTKQILKLEPGHQTNYQLAKQTAKKYAPGMKVIPVKTFSQAVKILEKQ</sequence>
<evidence type="ECO:0000313" key="4">
    <source>
        <dbReference type="EMBL" id="KRL21526.1"/>
    </source>
</evidence>
<keyword evidence="1" id="KW-1133">Transmembrane helix</keyword>
<comment type="caution">
    <text evidence="4">The sequence shown here is derived from an EMBL/GenBank/DDBJ whole genome shotgun (WGS) entry which is preliminary data.</text>
</comment>